<sequence>MTEGELRVDLVADILARPFSRRTFQEKLDLVRGGRPTPELANLSQPGKGFVRHFQASNYERYPWLTASDGRCKLFCWECLLFAKDKFSVWSYTGFANLNCLTKAATRHQSTAGHLQATVLLKTFGDTRVDSQLNEQVRRERELHNEMVKKNREILKRLIDCVVFLGKQELSFRGHDESSQSSNRGNYMELLSFMAEHDTDLHYHLSTNRVFTGTSGKIQNDLIYAIAEVMGEEIKTEIKNAPFVAVMVDETTDRSEYGCCLDKVVAQCYDGAAVMASGLNGLQAKVKDRAPMALFIHCYAHRLNLVLTQGASKLKECKVFFFANLNGLAAFFSRSPKRTQLLDDMCKRRLPHVAPTRWQSTSRLVNVVHEKRIALKELFDHILEHHDEYNEDTVLCADGFDKRLDDFEFC</sequence>
<reference evidence="2 3" key="1">
    <citation type="journal article" date="2021" name="Sci. Rep.">
        <title>Chromosome anchoring in Senegalese sole (Solea senegalensis) reveals sex-associated markers and genome rearrangements in flatfish.</title>
        <authorList>
            <person name="Guerrero-Cozar I."/>
            <person name="Gomez-Garrido J."/>
            <person name="Berbel C."/>
            <person name="Martinez-Blanch J.F."/>
            <person name="Alioto T."/>
            <person name="Claros M.G."/>
            <person name="Gagnaire P.A."/>
            <person name="Manchado M."/>
        </authorList>
    </citation>
    <scope>NUCLEOTIDE SEQUENCE [LARGE SCALE GENOMIC DNA]</scope>
    <source>
        <strain evidence="2">Sse05_10M</strain>
    </source>
</reference>
<gene>
    <name evidence="2" type="ORF">JOB18_030274</name>
</gene>
<dbReference type="Pfam" id="PF14291">
    <property type="entry name" value="DUF4371"/>
    <property type="match status" value="1"/>
</dbReference>
<dbReference type="InterPro" id="IPR025398">
    <property type="entry name" value="DUF4371"/>
</dbReference>
<protein>
    <submittedName>
        <fullName evidence="2">Zinc finger MYM-type protein 1-like</fullName>
    </submittedName>
</protein>
<evidence type="ECO:0000259" key="1">
    <source>
        <dbReference type="Pfam" id="PF14291"/>
    </source>
</evidence>
<dbReference type="AlphaFoldDB" id="A0AAV6RTW4"/>
<accession>A0AAV6RTW4</accession>
<dbReference type="EMBL" id="JAGKHQ010000009">
    <property type="protein sequence ID" value="KAG7508968.1"/>
    <property type="molecule type" value="Genomic_DNA"/>
</dbReference>
<evidence type="ECO:0000313" key="3">
    <source>
        <dbReference type="Proteomes" id="UP000693946"/>
    </source>
</evidence>
<dbReference type="PANTHER" id="PTHR45749:SF28">
    <property type="entry name" value="ZINC FINGER MYM-TYPE PROTEIN 1-LIKE-RELATED"/>
    <property type="match status" value="1"/>
</dbReference>
<dbReference type="Proteomes" id="UP000693946">
    <property type="component" value="Linkage Group LG17"/>
</dbReference>
<name>A0AAV6RTW4_SOLSE</name>
<organism evidence="2 3">
    <name type="scientific">Solea senegalensis</name>
    <name type="common">Senegalese sole</name>
    <dbReference type="NCBI Taxonomy" id="28829"/>
    <lineage>
        <taxon>Eukaryota</taxon>
        <taxon>Metazoa</taxon>
        <taxon>Chordata</taxon>
        <taxon>Craniata</taxon>
        <taxon>Vertebrata</taxon>
        <taxon>Euteleostomi</taxon>
        <taxon>Actinopterygii</taxon>
        <taxon>Neopterygii</taxon>
        <taxon>Teleostei</taxon>
        <taxon>Neoteleostei</taxon>
        <taxon>Acanthomorphata</taxon>
        <taxon>Carangaria</taxon>
        <taxon>Pleuronectiformes</taxon>
        <taxon>Pleuronectoidei</taxon>
        <taxon>Soleidae</taxon>
        <taxon>Solea</taxon>
    </lineage>
</organism>
<keyword evidence="3" id="KW-1185">Reference proteome</keyword>
<evidence type="ECO:0000313" key="2">
    <source>
        <dbReference type="EMBL" id="KAG7508968.1"/>
    </source>
</evidence>
<dbReference type="PANTHER" id="PTHR45749">
    <property type="match status" value="1"/>
</dbReference>
<feature type="domain" description="DUF4371" evidence="1">
    <location>
        <begin position="146"/>
        <end position="256"/>
    </location>
</feature>
<comment type="caution">
    <text evidence="2">The sequence shown here is derived from an EMBL/GenBank/DDBJ whole genome shotgun (WGS) entry which is preliminary data.</text>
</comment>
<proteinExistence type="predicted"/>